<evidence type="ECO:0000256" key="2">
    <source>
        <dbReference type="ARBA" id="ARBA00022448"/>
    </source>
</evidence>
<dbReference type="FunFam" id="3.40.50.300:FF:000299">
    <property type="entry name" value="ABC transporter ATP-binding protein/permease"/>
    <property type="match status" value="1"/>
</dbReference>
<dbReference type="GO" id="GO:0034040">
    <property type="term" value="F:ATPase-coupled lipid transmembrane transporter activity"/>
    <property type="evidence" value="ECO:0007669"/>
    <property type="project" value="TreeGrafter"/>
</dbReference>
<dbReference type="PANTHER" id="PTHR24221">
    <property type="entry name" value="ATP-BINDING CASSETTE SUB-FAMILY B"/>
    <property type="match status" value="1"/>
</dbReference>
<dbReference type="SUPFAM" id="SSF52540">
    <property type="entry name" value="P-loop containing nucleoside triphosphate hydrolases"/>
    <property type="match status" value="1"/>
</dbReference>
<dbReference type="GO" id="GO:0005524">
    <property type="term" value="F:ATP binding"/>
    <property type="evidence" value="ECO:0007669"/>
    <property type="project" value="UniProtKB-KW"/>
</dbReference>
<feature type="transmembrane region" description="Helical" evidence="11">
    <location>
        <begin position="434"/>
        <end position="454"/>
    </location>
</feature>
<feature type="transmembrane region" description="Helical" evidence="11">
    <location>
        <begin position="657"/>
        <end position="677"/>
    </location>
</feature>
<dbReference type="Gene3D" id="1.20.1560.10">
    <property type="entry name" value="ABC transporter type 1, transmembrane domain"/>
    <property type="match status" value="1"/>
</dbReference>
<dbReference type="PATRIC" id="fig|261654.4.peg.2078"/>
<feature type="domain" description="ABC transporter" evidence="12">
    <location>
        <begin position="747"/>
        <end position="979"/>
    </location>
</feature>
<evidence type="ECO:0000256" key="4">
    <source>
        <dbReference type="ARBA" id="ARBA00022692"/>
    </source>
</evidence>
<dbReference type="InterPro" id="IPR039421">
    <property type="entry name" value="Type_1_exporter"/>
</dbReference>
<keyword evidence="8 11" id="KW-0472">Membrane</keyword>
<evidence type="ECO:0000256" key="1">
    <source>
        <dbReference type="ARBA" id="ARBA00004651"/>
    </source>
</evidence>
<name>A0A1A8ZFN9_9ACTN</name>
<dbReference type="PANTHER" id="PTHR24221:SF654">
    <property type="entry name" value="ATP-BINDING CASSETTE SUB-FAMILY B MEMBER 6"/>
    <property type="match status" value="1"/>
</dbReference>
<dbReference type="SUPFAM" id="SSF90123">
    <property type="entry name" value="ABC transporter transmembrane region"/>
    <property type="match status" value="1"/>
</dbReference>
<feature type="transmembrane region" description="Helical" evidence="11">
    <location>
        <begin position="474"/>
        <end position="494"/>
    </location>
</feature>
<organism evidence="14 15">
    <name type="scientific">Micromonospora auratinigra</name>
    <dbReference type="NCBI Taxonomy" id="261654"/>
    <lineage>
        <taxon>Bacteria</taxon>
        <taxon>Bacillati</taxon>
        <taxon>Actinomycetota</taxon>
        <taxon>Actinomycetes</taxon>
        <taxon>Micromonosporales</taxon>
        <taxon>Micromonosporaceae</taxon>
        <taxon>Micromonospora</taxon>
    </lineage>
</organism>
<comment type="similarity">
    <text evidence="9">Belongs to the ABC transporter superfamily. Lipid exporter (TC 3.A.1.106) family.</text>
</comment>
<dbReference type="GO" id="GO:0005886">
    <property type="term" value="C:plasma membrane"/>
    <property type="evidence" value="ECO:0007669"/>
    <property type="project" value="UniProtKB-SubCell"/>
</dbReference>
<protein>
    <submittedName>
        <fullName evidence="14">NHLM bacteriocin system ABC transporter, ATP-binding protein</fullName>
    </submittedName>
</protein>
<evidence type="ECO:0000259" key="12">
    <source>
        <dbReference type="PROSITE" id="PS50893"/>
    </source>
</evidence>
<evidence type="ECO:0000313" key="15">
    <source>
        <dbReference type="Proteomes" id="UP000199385"/>
    </source>
</evidence>
<dbReference type="Gene3D" id="3.40.50.300">
    <property type="entry name" value="P-loop containing nucleotide triphosphate hydrolases"/>
    <property type="match status" value="1"/>
</dbReference>
<evidence type="ECO:0000259" key="13">
    <source>
        <dbReference type="PROSITE" id="PS50929"/>
    </source>
</evidence>
<evidence type="ECO:0000256" key="6">
    <source>
        <dbReference type="ARBA" id="ARBA00022840"/>
    </source>
</evidence>
<evidence type="ECO:0000256" key="7">
    <source>
        <dbReference type="ARBA" id="ARBA00022989"/>
    </source>
</evidence>
<dbReference type="GO" id="GO:0140359">
    <property type="term" value="F:ABC-type transporter activity"/>
    <property type="evidence" value="ECO:0007669"/>
    <property type="project" value="InterPro"/>
</dbReference>
<feature type="transmembrane region" description="Helical" evidence="11">
    <location>
        <begin position="689"/>
        <end position="717"/>
    </location>
</feature>
<sequence>MSDPVEGGLIAFCGDGVRQACRLDGPVAGWLVTGGEADLFAVRRAGMSPSRRHHVARLPAGGLVPTSTAIGAWQLILVPLPGTELRGLSRSQLSLLERHARLERVAEEGVSRRARAAQELVQAVDLVLVGVADALRRGQSPRGASTLRGREIVSLAEGSALTSTGGAWWLRSAGGQLRRNDGGPAEMSGERELLLLVERDWVVAESACVVESHSSADLLAAGQLRAAVDQHVARLLRMVETRIEEADGALLEAVRRRRQLDAAMLAAAARRSIGVIGAGETVPVADTEPGFDRYGRAAAVVRVVTEGTGSPVNEPADRARVPLADRAAVQAVARSSSLFLREVTLPDRWWRRDLGPLVGWRAADDAGQAVAVPLLFRRGRYHQVDPDTRAGVAVDAATAATFAAEATQVQAPLPPAARMRHLLRAGLIGAARDVRGLVLAGTGVALLGLGVPLATGEVLGQLARQGQVDGLYGFLALMLAAAVVAGLVGVVQNLRLLRLDGRLQSGAQLAVWDRLMRLPARFFTGRSSGEIANSMLGISFVGEALSALLPQVVSAGATVVVTLGMLLVVEPVLGWWAAGIVAVTALGFAGFALLIVRRQRVALHTEHRAAALTNQLLGGIVKIKLAAAEARAHARWSEVAAAARAALQRVRQSQAGVVAFATVLPVAGQLVLFAVLMGPLAGRVTPGDFFVLNVGFAMLLGALLVLVSAGVEVIAAVPRLGSLREILRAEPEARPDRIDPGELSGEIALHRLTFAYQPDDPPVLVDIDLHVRPGEFVAVVGPSGCGKSTLLRLLLGFERQQQGAVLYDGQDLSELDVHAVRRQCGVVLQDGQLFAGSVRDNICGAGSFPLDQVWDAARMAGLADDLEALPMGMSTMVPFGGGTLSVGQRQRVLIARALAPRPRIIFFDEATSALDNRTQEVVTRSTAALAATRVIIAHRLSTVRAADTIVVLDGGRIVQRGSYAELMEQPDGLFHRLARRQLLAEPQGADVVPEPQPEPDGQPASS</sequence>
<dbReference type="InterPro" id="IPR036640">
    <property type="entry name" value="ABC1_TM_sf"/>
</dbReference>
<dbReference type="InterPro" id="IPR003439">
    <property type="entry name" value="ABC_transporter-like_ATP-bd"/>
</dbReference>
<accession>A0A1A8ZFN9</accession>
<dbReference type="AlphaFoldDB" id="A0A1A8ZFN9"/>
<evidence type="ECO:0000256" key="8">
    <source>
        <dbReference type="ARBA" id="ARBA00023136"/>
    </source>
</evidence>
<evidence type="ECO:0000256" key="10">
    <source>
        <dbReference type="SAM" id="MobiDB-lite"/>
    </source>
</evidence>
<feature type="region of interest" description="Disordered" evidence="10">
    <location>
        <begin position="985"/>
        <end position="1006"/>
    </location>
</feature>
<dbReference type="SMART" id="SM00382">
    <property type="entry name" value="AAA"/>
    <property type="match status" value="1"/>
</dbReference>
<keyword evidence="4 11" id="KW-0812">Transmembrane</keyword>
<evidence type="ECO:0000256" key="5">
    <source>
        <dbReference type="ARBA" id="ARBA00022741"/>
    </source>
</evidence>
<keyword evidence="6 14" id="KW-0067">ATP-binding</keyword>
<dbReference type="STRING" id="261654.GA0070611_2041"/>
<keyword evidence="15" id="KW-1185">Reference proteome</keyword>
<evidence type="ECO:0000313" key="14">
    <source>
        <dbReference type="EMBL" id="SBT42622.1"/>
    </source>
</evidence>
<dbReference type="PROSITE" id="PS50929">
    <property type="entry name" value="ABC_TM1F"/>
    <property type="match status" value="1"/>
</dbReference>
<comment type="subcellular location">
    <subcellularLocation>
        <location evidence="1">Cell membrane</location>
        <topology evidence="1">Multi-pass membrane protein</topology>
    </subcellularLocation>
</comment>
<dbReference type="PROSITE" id="PS00211">
    <property type="entry name" value="ABC_TRANSPORTER_1"/>
    <property type="match status" value="1"/>
</dbReference>
<feature type="domain" description="ABC transmembrane type-1" evidence="13">
    <location>
        <begin position="436"/>
        <end position="715"/>
    </location>
</feature>
<keyword evidence="7 11" id="KW-1133">Transmembrane helix</keyword>
<feature type="transmembrane region" description="Helical" evidence="11">
    <location>
        <begin position="575"/>
        <end position="596"/>
    </location>
</feature>
<dbReference type="Pfam" id="PF00005">
    <property type="entry name" value="ABC_tran"/>
    <property type="match status" value="1"/>
</dbReference>
<dbReference type="RefSeq" id="WP_197675897.1">
    <property type="nucleotide sequence ID" value="NZ_LT594323.1"/>
</dbReference>
<dbReference type="InterPro" id="IPR017871">
    <property type="entry name" value="ABC_transporter-like_CS"/>
</dbReference>
<dbReference type="PROSITE" id="PS50893">
    <property type="entry name" value="ABC_TRANSPORTER_2"/>
    <property type="match status" value="1"/>
</dbReference>
<keyword evidence="3" id="KW-1003">Cell membrane</keyword>
<dbReference type="Pfam" id="PF00664">
    <property type="entry name" value="ABC_membrane"/>
    <property type="match status" value="1"/>
</dbReference>
<gene>
    <name evidence="14" type="ORF">GA0070611_2041</name>
</gene>
<keyword evidence="2" id="KW-0813">Transport</keyword>
<evidence type="ECO:0000256" key="9">
    <source>
        <dbReference type="ARBA" id="ARBA00061644"/>
    </source>
</evidence>
<proteinExistence type="inferred from homology"/>
<evidence type="ECO:0000256" key="3">
    <source>
        <dbReference type="ARBA" id="ARBA00022475"/>
    </source>
</evidence>
<dbReference type="Proteomes" id="UP000199385">
    <property type="component" value="Chromosome I"/>
</dbReference>
<dbReference type="InterPro" id="IPR003593">
    <property type="entry name" value="AAA+_ATPase"/>
</dbReference>
<dbReference type="InterPro" id="IPR011527">
    <property type="entry name" value="ABC1_TM_dom"/>
</dbReference>
<evidence type="ECO:0000256" key="11">
    <source>
        <dbReference type="SAM" id="Phobius"/>
    </source>
</evidence>
<dbReference type="InterPro" id="IPR027417">
    <property type="entry name" value="P-loop_NTPase"/>
</dbReference>
<dbReference type="GO" id="GO:0016887">
    <property type="term" value="F:ATP hydrolysis activity"/>
    <property type="evidence" value="ECO:0007669"/>
    <property type="project" value="InterPro"/>
</dbReference>
<reference evidence="15" key="1">
    <citation type="submission" date="2016-06" db="EMBL/GenBank/DDBJ databases">
        <authorList>
            <person name="Varghese N."/>
            <person name="Submissions Spin"/>
        </authorList>
    </citation>
    <scope>NUCLEOTIDE SEQUENCE [LARGE SCALE GENOMIC DNA]</scope>
    <source>
        <strain evidence="15">DSM 44815</strain>
    </source>
</reference>
<dbReference type="EMBL" id="LT594323">
    <property type="protein sequence ID" value="SBT42622.1"/>
    <property type="molecule type" value="Genomic_DNA"/>
</dbReference>
<keyword evidence="5" id="KW-0547">Nucleotide-binding</keyword>